<dbReference type="EMBL" id="AYCK01011930">
    <property type="status" value="NOT_ANNOTATED_CDS"/>
    <property type="molecule type" value="Genomic_DNA"/>
</dbReference>
<accession>A0A087Y2I7</accession>
<organism evidence="2 3">
    <name type="scientific">Poecilia formosa</name>
    <name type="common">Amazon molly</name>
    <name type="synonym">Limia formosa</name>
    <dbReference type="NCBI Taxonomy" id="48698"/>
    <lineage>
        <taxon>Eukaryota</taxon>
        <taxon>Metazoa</taxon>
        <taxon>Chordata</taxon>
        <taxon>Craniata</taxon>
        <taxon>Vertebrata</taxon>
        <taxon>Euteleostomi</taxon>
        <taxon>Actinopterygii</taxon>
        <taxon>Neopterygii</taxon>
        <taxon>Teleostei</taxon>
        <taxon>Neoteleostei</taxon>
        <taxon>Acanthomorphata</taxon>
        <taxon>Ovalentaria</taxon>
        <taxon>Atherinomorphae</taxon>
        <taxon>Cyprinodontiformes</taxon>
        <taxon>Poeciliidae</taxon>
        <taxon>Poeciliinae</taxon>
        <taxon>Poecilia</taxon>
    </lineage>
</organism>
<dbReference type="Pfam" id="PF13837">
    <property type="entry name" value="Myb_DNA-bind_4"/>
    <property type="match status" value="1"/>
</dbReference>
<dbReference type="Ensembl" id="ENSPFOT00000012257.1">
    <property type="protein sequence ID" value="ENSPFOP00000012240.1"/>
    <property type="gene ID" value="ENSPFOG00000012260.2"/>
</dbReference>
<dbReference type="PANTHER" id="PTHR38709:SF1">
    <property type="entry name" value="DREBRIN"/>
    <property type="match status" value="1"/>
</dbReference>
<dbReference type="GeneTree" id="ENSGT00640000091774"/>
<feature type="domain" description="Myb/SANT-like DNA-binding" evidence="1">
    <location>
        <begin position="17"/>
        <end position="100"/>
    </location>
</feature>
<evidence type="ECO:0000313" key="3">
    <source>
        <dbReference type="Proteomes" id="UP000028760"/>
    </source>
</evidence>
<dbReference type="Gene3D" id="1.10.10.60">
    <property type="entry name" value="Homeodomain-like"/>
    <property type="match status" value="1"/>
</dbReference>
<proteinExistence type="predicted"/>
<sequence>LAGFPFTIKLSVLKLLTEAETERMIKLRAANEALFTGRKHSAKPAWRAILFELGLQGRLTTEQLAKKWDNLKRRYKELKFPSRGVEANPNSWPWFYRMNDAMEGRLANAAPILAPIVEDGGSQSSPTNVRDRKQEGVVVLLLCDEFSQINVPSPPQIHKKPHKVSKELLTQTSSSLLLKSYFIKFMKLRQKLQEPCGGSLGGLEREWEAVERERAVLDREREMVERDRATVQVERLWLDRERAAVEQDRALVEQERAALVRDREALNQRALMMNPVGHLNS</sequence>
<dbReference type="OMA" id="NTSVIAW"/>
<keyword evidence="3" id="KW-1185">Reference proteome</keyword>
<dbReference type="InterPro" id="IPR044822">
    <property type="entry name" value="Myb_DNA-bind_4"/>
</dbReference>
<dbReference type="AlphaFoldDB" id="A0A087Y2I7"/>
<reference evidence="2" key="2">
    <citation type="submission" date="2025-08" db="UniProtKB">
        <authorList>
            <consortium name="Ensembl"/>
        </authorList>
    </citation>
    <scope>IDENTIFICATION</scope>
</reference>
<reference evidence="2" key="3">
    <citation type="submission" date="2025-09" db="UniProtKB">
        <authorList>
            <consortium name="Ensembl"/>
        </authorList>
    </citation>
    <scope>IDENTIFICATION</scope>
</reference>
<dbReference type="PANTHER" id="PTHR38709">
    <property type="entry name" value="SI:CH73-193C12.2-RELATED"/>
    <property type="match status" value="1"/>
</dbReference>
<protein>
    <recommendedName>
        <fullName evidence="1">Myb/SANT-like DNA-binding domain-containing protein</fullName>
    </recommendedName>
</protein>
<dbReference type="GO" id="GO:0005856">
    <property type="term" value="C:cytoskeleton"/>
    <property type="evidence" value="ECO:0007669"/>
    <property type="project" value="TreeGrafter"/>
</dbReference>
<evidence type="ECO:0000313" key="2">
    <source>
        <dbReference type="Ensembl" id="ENSPFOP00000012240.1"/>
    </source>
</evidence>
<evidence type="ECO:0000259" key="1">
    <source>
        <dbReference type="Pfam" id="PF13837"/>
    </source>
</evidence>
<name>A0A087Y2I7_POEFO</name>
<dbReference type="Proteomes" id="UP000028760">
    <property type="component" value="Unassembled WGS sequence"/>
</dbReference>
<reference evidence="3" key="1">
    <citation type="submission" date="2013-10" db="EMBL/GenBank/DDBJ databases">
        <authorList>
            <person name="Schartl M."/>
            <person name="Warren W."/>
        </authorList>
    </citation>
    <scope>NUCLEOTIDE SEQUENCE [LARGE SCALE GENOMIC DNA]</scope>
    <source>
        <strain evidence="3">female</strain>
    </source>
</reference>